<dbReference type="PANTHER" id="PTHR42804">
    <property type="entry name" value="ALDEHYDE DEHYDROGENASE"/>
    <property type="match status" value="1"/>
</dbReference>
<dbReference type="InterPro" id="IPR015590">
    <property type="entry name" value="Aldehyde_DH_dom"/>
</dbReference>
<dbReference type="SUPFAM" id="SSF53720">
    <property type="entry name" value="ALDH-like"/>
    <property type="match status" value="1"/>
</dbReference>
<feature type="active site" evidence="3">
    <location>
        <position position="254"/>
    </location>
</feature>
<comment type="caution">
    <text evidence="6">The sequence shown here is derived from an EMBL/GenBank/DDBJ whole genome shotgun (WGS) entry which is preliminary data.</text>
</comment>
<name>A0A848KTN3_9ACTN</name>
<dbReference type="EMBL" id="JABBNB010000009">
    <property type="protein sequence ID" value="NMO01632.1"/>
    <property type="molecule type" value="Genomic_DNA"/>
</dbReference>
<evidence type="ECO:0000313" key="6">
    <source>
        <dbReference type="EMBL" id="NMO01632.1"/>
    </source>
</evidence>
<dbReference type="Gene3D" id="3.40.605.10">
    <property type="entry name" value="Aldehyde Dehydrogenase, Chain A, domain 1"/>
    <property type="match status" value="1"/>
</dbReference>
<protein>
    <submittedName>
        <fullName evidence="6">Aldehyde dehydrogenase family protein</fullName>
    </submittedName>
</protein>
<proteinExistence type="inferred from homology"/>
<feature type="domain" description="Aldehyde dehydrogenase" evidence="5">
    <location>
        <begin position="20"/>
        <end position="478"/>
    </location>
</feature>
<dbReference type="GO" id="GO:0016620">
    <property type="term" value="F:oxidoreductase activity, acting on the aldehyde or oxo group of donors, NAD or NADP as acceptor"/>
    <property type="evidence" value="ECO:0007669"/>
    <property type="project" value="InterPro"/>
</dbReference>
<reference evidence="6 7" key="1">
    <citation type="submission" date="2020-04" db="EMBL/GenBank/DDBJ databases">
        <title>Gordonia sp. nov. TBRC 11910.</title>
        <authorList>
            <person name="Suriyachadkun C."/>
        </authorList>
    </citation>
    <scope>NUCLEOTIDE SEQUENCE [LARGE SCALE GENOMIC DNA]</scope>
    <source>
        <strain evidence="6 7">TBRC 11910</strain>
    </source>
</reference>
<dbReference type="Gene3D" id="3.40.309.10">
    <property type="entry name" value="Aldehyde Dehydrogenase, Chain A, domain 2"/>
    <property type="match status" value="1"/>
</dbReference>
<dbReference type="RefSeq" id="WP_170194146.1">
    <property type="nucleotide sequence ID" value="NZ_JABBNB010000009.1"/>
</dbReference>
<evidence type="ECO:0000256" key="1">
    <source>
        <dbReference type="ARBA" id="ARBA00009986"/>
    </source>
</evidence>
<evidence type="ECO:0000256" key="2">
    <source>
        <dbReference type="ARBA" id="ARBA00023002"/>
    </source>
</evidence>
<evidence type="ECO:0000256" key="4">
    <source>
        <dbReference type="RuleBase" id="RU003345"/>
    </source>
</evidence>
<dbReference type="InterPro" id="IPR016161">
    <property type="entry name" value="Ald_DH/histidinol_DH"/>
</dbReference>
<dbReference type="AlphaFoldDB" id="A0A848KTN3"/>
<dbReference type="InterPro" id="IPR016162">
    <property type="entry name" value="Ald_DH_N"/>
</dbReference>
<dbReference type="Pfam" id="PF00171">
    <property type="entry name" value="Aldedh"/>
    <property type="match status" value="1"/>
</dbReference>
<evidence type="ECO:0000313" key="7">
    <source>
        <dbReference type="Proteomes" id="UP000550729"/>
    </source>
</evidence>
<organism evidence="6 7">
    <name type="scientific">Gordonia asplenii</name>
    <dbReference type="NCBI Taxonomy" id="2725283"/>
    <lineage>
        <taxon>Bacteria</taxon>
        <taxon>Bacillati</taxon>
        <taxon>Actinomycetota</taxon>
        <taxon>Actinomycetes</taxon>
        <taxon>Mycobacteriales</taxon>
        <taxon>Gordoniaceae</taxon>
        <taxon>Gordonia</taxon>
    </lineage>
</organism>
<gene>
    <name evidence="6" type="ORF">HH308_10450</name>
</gene>
<sequence length="482" mass="49833">MQRVHPSIDHLDAVFIGGAWRAATGSTRDVGSPTDGSLLASVTTPSIADATSAIDAAHSARDTWARTPLADRVAACGRWLELVDARAAELDGIWAVEAGMPVRHSKAIHRYATVPAWRAALDGAADVLADRHTDVAGGTVTVRLEAVGAVVAILPYNGPVLTVASKVIPALLAGCPVVVKAAPESHLTMAVVADCARQAGFPDGVLSIVTGDVEVAKTLTRDARVDLVSLTGGHVAAQDVLDATRDRYARTQLELGGKSPAIVLDDADLSAVLRIVVPGATNGAGQVCAALSRILVSHNRHDEIVDALKAAWGRLVIGDPRDPATHIGPLINERARTRTEDAVAKALADGARLVAGGGRPAGFDAGWYHEPTLFTDVAEQSSLVQDEVFGPVTAVQTYRDIDDAVRLANATRFGLSGAVFTADTALGVDVATRIRSGAVAVNSLGPSMAAPFGGMKASGWGRESGALGILGFTETKQILVGA</sequence>
<dbReference type="InterPro" id="IPR016163">
    <property type="entry name" value="Ald_DH_C"/>
</dbReference>
<keyword evidence="7" id="KW-1185">Reference proteome</keyword>
<evidence type="ECO:0000256" key="3">
    <source>
        <dbReference type="PROSITE-ProRule" id="PRU10007"/>
    </source>
</evidence>
<accession>A0A848KTN3</accession>
<dbReference type="Proteomes" id="UP000550729">
    <property type="component" value="Unassembled WGS sequence"/>
</dbReference>
<comment type="similarity">
    <text evidence="1 4">Belongs to the aldehyde dehydrogenase family.</text>
</comment>
<keyword evidence="2 4" id="KW-0560">Oxidoreductase</keyword>
<evidence type="ECO:0000259" key="5">
    <source>
        <dbReference type="Pfam" id="PF00171"/>
    </source>
</evidence>
<dbReference type="PROSITE" id="PS00687">
    <property type="entry name" value="ALDEHYDE_DEHYDR_GLU"/>
    <property type="match status" value="1"/>
</dbReference>
<dbReference type="InterPro" id="IPR029510">
    <property type="entry name" value="Ald_DH_CS_GLU"/>
</dbReference>
<dbReference type="PANTHER" id="PTHR42804:SF1">
    <property type="entry name" value="ALDEHYDE DEHYDROGENASE-RELATED"/>
    <property type="match status" value="1"/>
</dbReference>